<dbReference type="Proteomes" id="UP000321361">
    <property type="component" value="Unassembled WGS sequence"/>
</dbReference>
<proteinExistence type="predicted"/>
<evidence type="ECO:0000256" key="1">
    <source>
        <dbReference type="SAM" id="MobiDB-lite"/>
    </source>
</evidence>
<protein>
    <submittedName>
        <fullName evidence="2">Uncharacterized protein</fullName>
    </submittedName>
</protein>
<dbReference type="AlphaFoldDB" id="A0A510WDT3"/>
<dbReference type="RefSeq" id="WP_071868680.1">
    <property type="nucleotide sequence ID" value="NZ_BJUG01000001.1"/>
</dbReference>
<feature type="compositionally biased region" description="Basic and acidic residues" evidence="1">
    <location>
        <begin position="52"/>
        <end position="64"/>
    </location>
</feature>
<organism evidence="2 3">
    <name type="scientific">Enterococcus thailandicus</name>
    <dbReference type="NCBI Taxonomy" id="417368"/>
    <lineage>
        <taxon>Bacteria</taxon>
        <taxon>Bacillati</taxon>
        <taxon>Bacillota</taxon>
        <taxon>Bacilli</taxon>
        <taxon>Lactobacillales</taxon>
        <taxon>Enterococcaceae</taxon>
        <taxon>Enterococcus</taxon>
    </lineage>
</organism>
<sequence length="127" mass="14957">MKRYDIKPSHIKKVENTNKENQDKQRDKLLERMRAKEKNRSKSEGSKGSSDSIKKDTKKILDQSKQDEIVRLNNQISKLKRELNNCKKETAIERKKCRIAKSNLKELEKASSERMNDVLKEADDIRK</sequence>
<accession>A0A510WDT3</accession>
<evidence type="ECO:0000313" key="3">
    <source>
        <dbReference type="Proteomes" id="UP000321361"/>
    </source>
</evidence>
<reference evidence="2 3" key="1">
    <citation type="submission" date="2019-07" db="EMBL/GenBank/DDBJ databases">
        <title>Whole genome shotgun sequence of Enterococcus thailandicus NBRC 101867.</title>
        <authorList>
            <person name="Hosoyama A."/>
            <person name="Uohara A."/>
            <person name="Ohji S."/>
            <person name="Ichikawa N."/>
        </authorList>
    </citation>
    <scope>NUCLEOTIDE SEQUENCE [LARGE SCALE GENOMIC DNA]</scope>
    <source>
        <strain evidence="2 3">NBRC 101867</strain>
    </source>
</reference>
<comment type="caution">
    <text evidence="2">The sequence shown here is derived from an EMBL/GenBank/DDBJ whole genome shotgun (WGS) entry which is preliminary data.</text>
</comment>
<name>A0A510WDT3_ENTTH</name>
<feature type="compositionally biased region" description="Basic and acidic residues" evidence="1">
    <location>
        <begin position="1"/>
        <end position="45"/>
    </location>
</feature>
<gene>
    <name evidence="2" type="ORF">ETH01_01020</name>
</gene>
<dbReference type="EMBL" id="BJUG01000001">
    <property type="protein sequence ID" value="GEK35815.1"/>
    <property type="molecule type" value="Genomic_DNA"/>
</dbReference>
<evidence type="ECO:0000313" key="2">
    <source>
        <dbReference type="EMBL" id="GEK35815.1"/>
    </source>
</evidence>
<feature type="region of interest" description="Disordered" evidence="1">
    <location>
        <begin position="1"/>
        <end position="64"/>
    </location>
</feature>